<dbReference type="EMBL" id="JACASE010000001">
    <property type="protein sequence ID" value="KAF6506046.1"/>
    <property type="molecule type" value="Genomic_DNA"/>
</dbReference>
<protein>
    <submittedName>
        <fullName evidence="1">Uncharacterized protein</fullName>
    </submittedName>
</protein>
<sequence>MDSTALSYFWFNNSGRTGDRRLKISETGAAFIDTFPFFGRKEGWRKAQSVLKFYDYEAKHIHIHIQFFFLSRNLAATCRKLSAYNSRGYSIIFSFLWLTLSHPHPTYFREKPLYIKYELYGAYYTTTSL</sequence>
<evidence type="ECO:0000313" key="2">
    <source>
        <dbReference type="Proteomes" id="UP000593571"/>
    </source>
</evidence>
<accession>A0A7J8KAZ3</accession>
<comment type="caution">
    <text evidence="1">The sequence shown here is derived from an EMBL/GenBank/DDBJ whole genome shotgun (WGS) entry which is preliminary data.</text>
</comment>
<keyword evidence="2" id="KW-1185">Reference proteome</keyword>
<proteinExistence type="predicted"/>
<reference evidence="1 2" key="1">
    <citation type="journal article" date="2020" name="Nature">
        <title>Six reference-quality genomes reveal evolution of bat adaptations.</title>
        <authorList>
            <person name="Jebb D."/>
            <person name="Huang Z."/>
            <person name="Pippel M."/>
            <person name="Hughes G.M."/>
            <person name="Lavrichenko K."/>
            <person name="Devanna P."/>
            <person name="Winkler S."/>
            <person name="Jermiin L.S."/>
            <person name="Skirmuntt E.C."/>
            <person name="Katzourakis A."/>
            <person name="Burkitt-Gray L."/>
            <person name="Ray D.A."/>
            <person name="Sullivan K.A.M."/>
            <person name="Roscito J.G."/>
            <person name="Kirilenko B.M."/>
            <person name="Davalos L.M."/>
            <person name="Corthals A.P."/>
            <person name="Power M.L."/>
            <person name="Jones G."/>
            <person name="Ransome R.D."/>
            <person name="Dechmann D.K.N."/>
            <person name="Locatelli A.G."/>
            <person name="Puechmaille S.J."/>
            <person name="Fedrigo O."/>
            <person name="Jarvis E.D."/>
            <person name="Hiller M."/>
            <person name="Vernes S.C."/>
            <person name="Myers E.W."/>
            <person name="Teeling E.C."/>
        </authorList>
    </citation>
    <scope>NUCLEOTIDE SEQUENCE [LARGE SCALE GENOMIC DNA]</scope>
    <source>
        <strain evidence="1">MRouAeg1</strain>
        <tissue evidence="1">Muscle</tissue>
    </source>
</reference>
<dbReference type="AlphaFoldDB" id="A0A7J8KAZ3"/>
<organism evidence="1 2">
    <name type="scientific">Rousettus aegyptiacus</name>
    <name type="common">Egyptian fruit bat</name>
    <name type="synonym">Pteropus aegyptiacus</name>
    <dbReference type="NCBI Taxonomy" id="9407"/>
    <lineage>
        <taxon>Eukaryota</taxon>
        <taxon>Metazoa</taxon>
        <taxon>Chordata</taxon>
        <taxon>Craniata</taxon>
        <taxon>Vertebrata</taxon>
        <taxon>Euteleostomi</taxon>
        <taxon>Mammalia</taxon>
        <taxon>Eutheria</taxon>
        <taxon>Laurasiatheria</taxon>
        <taxon>Chiroptera</taxon>
        <taxon>Yinpterochiroptera</taxon>
        <taxon>Pteropodoidea</taxon>
        <taxon>Pteropodidae</taxon>
        <taxon>Rousettinae</taxon>
        <taxon>Rousettus</taxon>
    </lineage>
</organism>
<dbReference type="Proteomes" id="UP000593571">
    <property type="component" value="Unassembled WGS sequence"/>
</dbReference>
<evidence type="ECO:0000313" key="1">
    <source>
        <dbReference type="EMBL" id="KAF6506046.1"/>
    </source>
</evidence>
<gene>
    <name evidence="1" type="ORF">HJG63_007897</name>
</gene>
<name>A0A7J8KAZ3_ROUAE</name>